<accession>E9H487</accession>
<sequence length="104" mass="11973">MLEVLGKKKIVQSKRETDWDYNNAHFFKWVISFTGVFCVEYTITTSKKDANQMAFFMLAQALYQKGVVEHYSYYLEQAEIKRIRNPRIPGRAPSVAASATLGDD</sequence>
<dbReference type="Proteomes" id="UP000000305">
    <property type="component" value="Unassembled WGS sequence"/>
</dbReference>
<dbReference type="PhylomeDB" id="E9H487"/>
<evidence type="ECO:0000313" key="2">
    <source>
        <dbReference type="Proteomes" id="UP000000305"/>
    </source>
</evidence>
<dbReference type="KEGG" id="dpx:DAPPUDRAFT_325275"/>
<reference evidence="1 2" key="1">
    <citation type="journal article" date="2011" name="Science">
        <title>The ecoresponsive genome of Daphnia pulex.</title>
        <authorList>
            <person name="Colbourne J.K."/>
            <person name="Pfrender M.E."/>
            <person name="Gilbert D."/>
            <person name="Thomas W.K."/>
            <person name="Tucker A."/>
            <person name="Oakley T.H."/>
            <person name="Tokishita S."/>
            <person name="Aerts A."/>
            <person name="Arnold G.J."/>
            <person name="Basu M.K."/>
            <person name="Bauer D.J."/>
            <person name="Caceres C.E."/>
            <person name="Carmel L."/>
            <person name="Casola C."/>
            <person name="Choi J.H."/>
            <person name="Detter J.C."/>
            <person name="Dong Q."/>
            <person name="Dusheyko S."/>
            <person name="Eads B.D."/>
            <person name="Frohlich T."/>
            <person name="Geiler-Samerotte K.A."/>
            <person name="Gerlach D."/>
            <person name="Hatcher P."/>
            <person name="Jogdeo S."/>
            <person name="Krijgsveld J."/>
            <person name="Kriventseva E.V."/>
            <person name="Kultz D."/>
            <person name="Laforsch C."/>
            <person name="Lindquist E."/>
            <person name="Lopez J."/>
            <person name="Manak J.R."/>
            <person name="Muller J."/>
            <person name="Pangilinan J."/>
            <person name="Patwardhan R.P."/>
            <person name="Pitluck S."/>
            <person name="Pritham E.J."/>
            <person name="Rechtsteiner A."/>
            <person name="Rho M."/>
            <person name="Rogozin I.B."/>
            <person name="Sakarya O."/>
            <person name="Salamov A."/>
            <person name="Schaack S."/>
            <person name="Shapiro H."/>
            <person name="Shiga Y."/>
            <person name="Skalitzky C."/>
            <person name="Smith Z."/>
            <person name="Souvorov A."/>
            <person name="Sung W."/>
            <person name="Tang Z."/>
            <person name="Tsuchiya D."/>
            <person name="Tu H."/>
            <person name="Vos H."/>
            <person name="Wang M."/>
            <person name="Wolf Y.I."/>
            <person name="Yamagata H."/>
            <person name="Yamada T."/>
            <person name="Ye Y."/>
            <person name="Shaw J.R."/>
            <person name="Andrews J."/>
            <person name="Crease T.J."/>
            <person name="Tang H."/>
            <person name="Lucas S.M."/>
            <person name="Robertson H.M."/>
            <person name="Bork P."/>
            <person name="Koonin E.V."/>
            <person name="Zdobnov E.M."/>
            <person name="Grigoriev I.V."/>
            <person name="Lynch M."/>
            <person name="Boore J.L."/>
        </authorList>
    </citation>
    <scope>NUCLEOTIDE SEQUENCE [LARGE SCALE GENOMIC DNA]</scope>
</reference>
<dbReference type="EMBL" id="GL732590">
    <property type="protein sequence ID" value="EFX73479.1"/>
    <property type="molecule type" value="Genomic_DNA"/>
</dbReference>
<keyword evidence="2" id="KW-1185">Reference proteome</keyword>
<organism evidence="1 2">
    <name type="scientific">Daphnia pulex</name>
    <name type="common">Water flea</name>
    <dbReference type="NCBI Taxonomy" id="6669"/>
    <lineage>
        <taxon>Eukaryota</taxon>
        <taxon>Metazoa</taxon>
        <taxon>Ecdysozoa</taxon>
        <taxon>Arthropoda</taxon>
        <taxon>Crustacea</taxon>
        <taxon>Branchiopoda</taxon>
        <taxon>Diplostraca</taxon>
        <taxon>Cladocera</taxon>
        <taxon>Anomopoda</taxon>
        <taxon>Daphniidae</taxon>
        <taxon>Daphnia</taxon>
    </lineage>
</organism>
<evidence type="ECO:0000313" key="1">
    <source>
        <dbReference type="EMBL" id="EFX73479.1"/>
    </source>
</evidence>
<dbReference type="InParanoid" id="E9H487"/>
<dbReference type="AlphaFoldDB" id="E9H487"/>
<proteinExistence type="predicted"/>
<protein>
    <submittedName>
        <fullName evidence="1">Uncharacterized protein</fullName>
    </submittedName>
</protein>
<name>E9H487_DAPPU</name>
<gene>
    <name evidence="1" type="ORF">DAPPUDRAFT_325275</name>
</gene>
<dbReference type="HOGENOM" id="CLU_2252751_0_0_1"/>